<sequence>MAVLSPAARSVVRTVIFAPISSVSTTALSTHIDNDCPVGERWQAHIWSFALDDNGRNGMANKIEIRPLDKKETTGDSGGNGGS</sequence>
<comment type="caution">
    <text evidence="2">The sequence shown here is derived from an EMBL/GenBank/DDBJ whole genome shotgun (WGS) entry which is preliminary data.</text>
</comment>
<dbReference type="EMBL" id="JAAGNA010000281">
    <property type="protein sequence ID" value="NEC48566.1"/>
    <property type="molecule type" value="Genomic_DNA"/>
</dbReference>
<proteinExistence type="predicted"/>
<reference evidence="2 3" key="1">
    <citation type="submission" date="2020-01" db="EMBL/GenBank/DDBJ databases">
        <title>Insect and environment-associated Actinomycetes.</title>
        <authorList>
            <person name="Currrie C."/>
            <person name="Chevrette M."/>
            <person name="Carlson C."/>
            <person name="Stubbendieck R."/>
            <person name="Wendt-Pienkowski E."/>
        </authorList>
    </citation>
    <scope>NUCLEOTIDE SEQUENCE [LARGE SCALE GENOMIC DNA]</scope>
    <source>
        <strain evidence="2 3">SID8189</strain>
    </source>
</reference>
<dbReference type="Proteomes" id="UP000471745">
    <property type="component" value="Unassembled WGS sequence"/>
</dbReference>
<evidence type="ECO:0000313" key="3">
    <source>
        <dbReference type="Proteomes" id="UP000471745"/>
    </source>
</evidence>
<evidence type="ECO:0000313" key="2">
    <source>
        <dbReference type="EMBL" id="NEC48566.1"/>
    </source>
</evidence>
<dbReference type="RefSeq" id="WP_163087415.1">
    <property type="nucleotide sequence ID" value="NZ_JAAGNA010000281.1"/>
</dbReference>
<name>A0A9X5CHK0_9ACTN</name>
<feature type="region of interest" description="Disordered" evidence="1">
    <location>
        <begin position="62"/>
        <end position="83"/>
    </location>
</feature>
<protein>
    <submittedName>
        <fullName evidence="2">Uncharacterized protein</fullName>
    </submittedName>
</protein>
<accession>A0A9X5CHK0</accession>
<keyword evidence="3" id="KW-1185">Reference proteome</keyword>
<organism evidence="2 3">
    <name type="scientific">Actinospica acidiphila</name>
    <dbReference type="NCBI Taxonomy" id="304899"/>
    <lineage>
        <taxon>Bacteria</taxon>
        <taxon>Bacillati</taxon>
        <taxon>Actinomycetota</taxon>
        <taxon>Actinomycetes</taxon>
        <taxon>Catenulisporales</taxon>
        <taxon>Actinospicaceae</taxon>
        <taxon>Actinospica</taxon>
    </lineage>
</organism>
<evidence type="ECO:0000256" key="1">
    <source>
        <dbReference type="SAM" id="MobiDB-lite"/>
    </source>
</evidence>
<feature type="compositionally biased region" description="Basic and acidic residues" evidence="1">
    <location>
        <begin position="63"/>
        <end position="74"/>
    </location>
</feature>
<dbReference type="AlphaFoldDB" id="A0A9X5CHK0"/>
<gene>
    <name evidence="2" type="ORF">G3I18_08230</name>
</gene>